<dbReference type="GO" id="GO:0004650">
    <property type="term" value="F:polygalacturonase activity"/>
    <property type="evidence" value="ECO:0007669"/>
    <property type="project" value="InterPro"/>
</dbReference>
<accession>A0A1L7XL13</accession>
<evidence type="ECO:0000256" key="11">
    <source>
        <dbReference type="ARBA" id="ARBA00023326"/>
    </source>
</evidence>
<keyword evidence="3" id="KW-0964">Secreted</keyword>
<comment type="similarity">
    <text evidence="2 13">Belongs to the glycosyl hydrolase 28 family.</text>
</comment>
<evidence type="ECO:0000256" key="1">
    <source>
        <dbReference type="ARBA" id="ARBA00004613"/>
    </source>
</evidence>
<dbReference type="SUPFAM" id="SSF51126">
    <property type="entry name" value="Pectin lyase-like"/>
    <property type="match status" value="1"/>
</dbReference>
<keyword evidence="10" id="KW-0961">Cell wall biogenesis/degradation</keyword>
<sequence>MLSINYLLCLCFLIASICAQSINLERSLPRLYHRNESSAQIVTYPKPASLGNNTSFSVKVRSPKGNWTSLDAYLVNLSLINTTTGSSATQKSSMAYFDFGGTVEVSVTYNTAPVTTAVIRPYSYGLLPQISGNNTVTFTLDRPRNIILQVNDNIFDCLHLLSSTIEIDNPSENSTDVIYFGPGVHNIAGNMLQVPSGKTVYIAGGGVLTATLNFSGVHDAGLRGRGILQTTSGGAIVVEYSQNITIDGAITVLNPNGYAISSGEVNGFTIQGLRAFSNKGNGDGIDLFCCQNAVIDSVFMRNSDDCIALYNHRWNYYGNSSNITIQNSSLWADVAHPINIGTHGNTDDPETMDRVTITNIDILDHREPQMLYQGTIAINPGDSNMIQNVHIENIRVEDFREGQLVNMRVMFNTMYNTSPGRGIANVTIKDMVYNGTHANPSILEGYDSDRSIDFITFENLVINGKQIADTMKKPAWYETSDFVPMFANDHTNNLTFLIT</sequence>
<evidence type="ECO:0000256" key="6">
    <source>
        <dbReference type="ARBA" id="ARBA00022801"/>
    </source>
</evidence>
<protein>
    <submittedName>
        <fullName evidence="15">Related to endo-polygalacturonase</fullName>
    </submittedName>
</protein>
<keyword evidence="8" id="KW-0119">Carbohydrate metabolism</keyword>
<evidence type="ECO:0000256" key="10">
    <source>
        <dbReference type="ARBA" id="ARBA00023316"/>
    </source>
</evidence>
<keyword evidence="11" id="KW-0624">Polysaccharide degradation</keyword>
<keyword evidence="5" id="KW-0677">Repeat</keyword>
<dbReference type="Gene3D" id="2.160.20.10">
    <property type="entry name" value="Single-stranded right-handed beta-helix, Pectin lyase-like"/>
    <property type="match status" value="1"/>
</dbReference>
<evidence type="ECO:0000256" key="4">
    <source>
        <dbReference type="ARBA" id="ARBA00022729"/>
    </source>
</evidence>
<dbReference type="GO" id="GO:0071555">
    <property type="term" value="P:cell wall organization"/>
    <property type="evidence" value="ECO:0007669"/>
    <property type="project" value="UniProtKB-KW"/>
</dbReference>
<dbReference type="GO" id="GO:0000272">
    <property type="term" value="P:polysaccharide catabolic process"/>
    <property type="evidence" value="ECO:0007669"/>
    <property type="project" value="UniProtKB-KW"/>
</dbReference>
<keyword evidence="4 14" id="KW-0732">Signal</keyword>
<comment type="function">
    <text evidence="12">Pectinolytic enzyme involved in the degradation of xylogalacturonan (xga), a galacturonan backbone heavily substituted with xylose, and which is one important component of the hairy regions of pectin. Activity requires a galacturonic acid backbone substituted with xylose.</text>
</comment>
<dbReference type="PANTHER" id="PTHR31736">
    <property type="match status" value="1"/>
</dbReference>
<comment type="subcellular location">
    <subcellularLocation>
        <location evidence="1">Secreted</location>
    </subcellularLocation>
</comment>
<evidence type="ECO:0000256" key="2">
    <source>
        <dbReference type="ARBA" id="ARBA00008834"/>
    </source>
</evidence>
<evidence type="ECO:0000313" key="16">
    <source>
        <dbReference type="Proteomes" id="UP000184330"/>
    </source>
</evidence>
<dbReference type="InterPro" id="IPR011050">
    <property type="entry name" value="Pectin_lyase_fold/virulence"/>
</dbReference>
<keyword evidence="7" id="KW-0325">Glycoprotein</keyword>
<dbReference type="Pfam" id="PF00295">
    <property type="entry name" value="Glyco_hydro_28"/>
    <property type="match status" value="1"/>
</dbReference>
<evidence type="ECO:0000256" key="3">
    <source>
        <dbReference type="ARBA" id="ARBA00022525"/>
    </source>
</evidence>
<keyword evidence="6 13" id="KW-0378">Hydrolase</keyword>
<gene>
    <name evidence="15" type="ORF">PAC_15651</name>
</gene>
<keyword evidence="16" id="KW-1185">Reference proteome</keyword>
<organism evidence="15 16">
    <name type="scientific">Phialocephala subalpina</name>
    <dbReference type="NCBI Taxonomy" id="576137"/>
    <lineage>
        <taxon>Eukaryota</taxon>
        <taxon>Fungi</taxon>
        <taxon>Dikarya</taxon>
        <taxon>Ascomycota</taxon>
        <taxon>Pezizomycotina</taxon>
        <taxon>Leotiomycetes</taxon>
        <taxon>Helotiales</taxon>
        <taxon>Mollisiaceae</taxon>
        <taxon>Phialocephala</taxon>
        <taxon>Phialocephala fortinii species complex</taxon>
    </lineage>
</organism>
<dbReference type="Proteomes" id="UP000184330">
    <property type="component" value="Unassembled WGS sequence"/>
</dbReference>
<dbReference type="PANTHER" id="PTHR31736:SF9">
    <property type="entry name" value="ENDO-XYLOGALACTURONAN HYDROLASE A-RELATED"/>
    <property type="match status" value="1"/>
</dbReference>
<feature type="chain" id="PRO_5012566721" evidence="14">
    <location>
        <begin position="20"/>
        <end position="499"/>
    </location>
</feature>
<dbReference type="AlphaFoldDB" id="A0A1L7XL13"/>
<dbReference type="EMBL" id="FJOG01000033">
    <property type="protein sequence ID" value="CZR65751.1"/>
    <property type="molecule type" value="Genomic_DNA"/>
</dbReference>
<feature type="signal peptide" evidence="14">
    <location>
        <begin position="1"/>
        <end position="19"/>
    </location>
</feature>
<dbReference type="OrthoDB" id="187139at2759"/>
<evidence type="ECO:0000256" key="7">
    <source>
        <dbReference type="ARBA" id="ARBA00023180"/>
    </source>
</evidence>
<evidence type="ECO:0000256" key="13">
    <source>
        <dbReference type="RuleBase" id="RU361169"/>
    </source>
</evidence>
<evidence type="ECO:0000256" key="14">
    <source>
        <dbReference type="SAM" id="SignalP"/>
    </source>
</evidence>
<evidence type="ECO:0000256" key="12">
    <source>
        <dbReference type="ARBA" id="ARBA00037278"/>
    </source>
</evidence>
<reference evidence="15 16" key="1">
    <citation type="submission" date="2016-03" db="EMBL/GenBank/DDBJ databases">
        <authorList>
            <person name="Ploux O."/>
        </authorList>
    </citation>
    <scope>NUCLEOTIDE SEQUENCE [LARGE SCALE GENOMIC DNA]</scope>
    <source>
        <strain evidence="15 16">UAMH 11012</strain>
    </source>
</reference>
<proteinExistence type="inferred from homology"/>
<dbReference type="InterPro" id="IPR000743">
    <property type="entry name" value="Glyco_hydro_28"/>
</dbReference>
<dbReference type="InterPro" id="IPR012334">
    <property type="entry name" value="Pectin_lyas_fold"/>
</dbReference>
<dbReference type="GO" id="GO:0005576">
    <property type="term" value="C:extracellular region"/>
    <property type="evidence" value="ECO:0007669"/>
    <property type="project" value="UniProtKB-SubCell"/>
</dbReference>
<name>A0A1L7XL13_9HELO</name>
<evidence type="ECO:0000256" key="9">
    <source>
        <dbReference type="ARBA" id="ARBA00023295"/>
    </source>
</evidence>
<evidence type="ECO:0000256" key="5">
    <source>
        <dbReference type="ARBA" id="ARBA00022737"/>
    </source>
</evidence>
<evidence type="ECO:0000256" key="8">
    <source>
        <dbReference type="ARBA" id="ARBA00023277"/>
    </source>
</evidence>
<evidence type="ECO:0000313" key="15">
    <source>
        <dbReference type="EMBL" id="CZR65751.1"/>
    </source>
</evidence>
<keyword evidence="9 13" id="KW-0326">Glycosidase</keyword>